<sequence>MKHTCHQLRIISFLTFITHIHAVPSSHPLILSTSLPLNVDRISLPLNLDCISSSVVLFLSTESPSLAVLFSSIASRPSSAVLSSSTFFTCLSLPRPQVVADRLSARRRLQRVSASSSRKSWSPSARTSHVAVAHTLRTSSSLANRPSRPRKLSHQTS</sequence>
<keyword evidence="2" id="KW-0732">Signal</keyword>
<dbReference type="Proteomes" id="UP000035740">
    <property type="component" value="Chromosome 5"/>
</dbReference>
<evidence type="ECO:0000256" key="2">
    <source>
        <dbReference type="SAM" id="SignalP"/>
    </source>
</evidence>
<reference evidence="3 4" key="1">
    <citation type="journal article" date="2014" name="Nature">
        <title>The genome of the recently domesticated crop plant sugar beet (Beta vulgaris).</title>
        <authorList>
            <person name="Dohm J.C."/>
            <person name="Minoche A.E."/>
            <person name="Holtgrawe D."/>
            <person name="Capella-Gutierrez S."/>
            <person name="Zakrzewski F."/>
            <person name="Tafer H."/>
            <person name="Rupp O."/>
            <person name="Sorensen T.R."/>
            <person name="Stracke R."/>
            <person name="Reinhardt R."/>
            <person name="Goesmann A."/>
            <person name="Kraft T."/>
            <person name="Schulz B."/>
            <person name="Stadler P.F."/>
            <person name="Schmidt T."/>
            <person name="Gabaldon T."/>
            <person name="Lehrach H."/>
            <person name="Weisshaar B."/>
            <person name="Himmelbauer H."/>
        </authorList>
    </citation>
    <scope>NUCLEOTIDE SEQUENCE [LARGE SCALE GENOMIC DNA]</scope>
    <source>
        <tissue evidence="3">Taproot</tissue>
    </source>
</reference>
<dbReference type="AlphaFoldDB" id="A0A0J8F4U2"/>
<evidence type="ECO:0000313" key="3">
    <source>
        <dbReference type="EMBL" id="KMT10861.1"/>
    </source>
</evidence>
<evidence type="ECO:0000256" key="1">
    <source>
        <dbReference type="SAM" id="MobiDB-lite"/>
    </source>
</evidence>
<feature type="signal peptide" evidence="2">
    <location>
        <begin position="1"/>
        <end position="22"/>
    </location>
</feature>
<protein>
    <submittedName>
        <fullName evidence="3">Uncharacterized protein</fullName>
    </submittedName>
</protein>
<evidence type="ECO:0000313" key="4">
    <source>
        <dbReference type="Proteomes" id="UP000035740"/>
    </source>
</evidence>
<accession>A0A0J8F4U2</accession>
<dbReference type="EMBL" id="KQ090104">
    <property type="protein sequence ID" value="KMT10861.1"/>
    <property type="molecule type" value="Genomic_DNA"/>
</dbReference>
<proteinExistence type="predicted"/>
<feature type="chain" id="PRO_5005297255" evidence="2">
    <location>
        <begin position="23"/>
        <end position="157"/>
    </location>
</feature>
<feature type="compositionally biased region" description="Basic residues" evidence="1">
    <location>
        <begin position="147"/>
        <end position="157"/>
    </location>
</feature>
<dbReference type="Gramene" id="KMT10861">
    <property type="protein sequence ID" value="KMT10861"/>
    <property type="gene ID" value="BVRB_5g113590"/>
</dbReference>
<organism evidence="3 4">
    <name type="scientific">Beta vulgaris subsp. vulgaris</name>
    <name type="common">Beet</name>
    <dbReference type="NCBI Taxonomy" id="3555"/>
    <lineage>
        <taxon>Eukaryota</taxon>
        <taxon>Viridiplantae</taxon>
        <taxon>Streptophyta</taxon>
        <taxon>Embryophyta</taxon>
        <taxon>Tracheophyta</taxon>
        <taxon>Spermatophyta</taxon>
        <taxon>Magnoliopsida</taxon>
        <taxon>eudicotyledons</taxon>
        <taxon>Gunneridae</taxon>
        <taxon>Pentapetalae</taxon>
        <taxon>Caryophyllales</taxon>
        <taxon>Chenopodiaceae</taxon>
        <taxon>Betoideae</taxon>
        <taxon>Beta</taxon>
    </lineage>
</organism>
<keyword evidence="4" id="KW-1185">Reference proteome</keyword>
<gene>
    <name evidence="3" type="ORF">BVRB_5g113590</name>
</gene>
<feature type="region of interest" description="Disordered" evidence="1">
    <location>
        <begin position="138"/>
        <end position="157"/>
    </location>
</feature>
<name>A0A0J8F4U2_BETVV</name>